<evidence type="ECO:0000313" key="7">
    <source>
        <dbReference type="Proteomes" id="UP001165085"/>
    </source>
</evidence>
<evidence type="ECO:0000256" key="1">
    <source>
        <dbReference type="ARBA" id="ARBA00022737"/>
    </source>
</evidence>
<sequence length="637" mass="70122">MSFPESIAPVPVNSLDNFAKSMPSDQPVNVTLESTPGNFSSSGNEFDMNVFSPSDIDMGLGISEAGFVGDDTGAEGEGQRALDTVVPWEVPEMQDVNPLLGGKARDMEKANAGVVIEDDWSTSMGSAISTRRDFANGSSGRTAPKKKWTKDEDKRLRSLVETHGDDWTLITKLLNGDIGVRTKLHCFNRWIKVLKPGMRKGPWTKEEDAKLKMIVEANGAAEKVKWSSIALQLPGRIGKQCRERYFNHLDPSVKKGKWTEEEDSIIFEAQKKMGNQWCEIAKLLPGRTENAVKNRFNSSARKKWILANEKGKPPTNPQLLLLQHQQLQQQKQQQQQEQELNEHHRQMIEMQQSALHQQQQAIAINSTTPVVSSTSSTSTSPANIPGSSPELSKIRKAEEVSASSRKKRKVTLLVPQSEKSDGGTRNASTSAGATYLTPSLNPLKSGGMSGIGKIDMTSQSPVSIAVAAAISSSKEMPKQTNSETPLFLLPYFSQLSTSAQRSLIRQLAGNAAQDQRQQKIEKMRNELKKKSGQGQGQQTSMTSGTQTPTNFMSHTPLNSHSPMKLFTTPSGGDFADMDFVDLFSDDVFGEGGEDDHKVQEQALMDMTNNETPLELEDGVVEKARLKVLHQINKKSRV</sequence>
<dbReference type="Pfam" id="PF00249">
    <property type="entry name" value="Myb_DNA-binding"/>
    <property type="match status" value="1"/>
</dbReference>
<evidence type="ECO:0000313" key="6">
    <source>
        <dbReference type="EMBL" id="GMH66396.1"/>
    </source>
</evidence>
<dbReference type="PANTHER" id="PTHR45614:SF274">
    <property type="entry name" value="MYB-LIKE DNA-BINDING PROTEIN"/>
    <property type="match status" value="1"/>
</dbReference>
<organism evidence="6 7">
    <name type="scientific">Triparma strigata</name>
    <dbReference type="NCBI Taxonomy" id="1606541"/>
    <lineage>
        <taxon>Eukaryota</taxon>
        <taxon>Sar</taxon>
        <taxon>Stramenopiles</taxon>
        <taxon>Ochrophyta</taxon>
        <taxon>Bolidophyceae</taxon>
        <taxon>Parmales</taxon>
        <taxon>Triparmaceae</taxon>
        <taxon>Triparma</taxon>
    </lineage>
</organism>
<feature type="region of interest" description="Disordered" evidence="3">
    <location>
        <begin position="367"/>
        <end position="433"/>
    </location>
</feature>
<dbReference type="Proteomes" id="UP001165085">
    <property type="component" value="Unassembled WGS sequence"/>
</dbReference>
<dbReference type="GO" id="GO:0005634">
    <property type="term" value="C:nucleus"/>
    <property type="evidence" value="ECO:0007669"/>
    <property type="project" value="TreeGrafter"/>
</dbReference>
<dbReference type="InterPro" id="IPR050560">
    <property type="entry name" value="MYB_TF"/>
</dbReference>
<dbReference type="GO" id="GO:0000981">
    <property type="term" value="F:DNA-binding transcription factor activity, RNA polymerase II-specific"/>
    <property type="evidence" value="ECO:0007669"/>
    <property type="project" value="TreeGrafter"/>
</dbReference>
<dbReference type="CDD" id="cd00167">
    <property type="entry name" value="SANT"/>
    <property type="match status" value="3"/>
</dbReference>
<proteinExistence type="predicted"/>
<accession>A0A9W7A5Q2</accession>
<dbReference type="OrthoDB" id="2143914at2759"/>
<dbReference type="AlphaFoldDB" id="A0A9W7A5Q2"/>
<feature type="domain" description="Myb-like" evidence="4">
    <location>
        <begin position="250"/>
        <end position="300"/>
    </location>
</feature>
<evidence type="ECO:0000259" key="4">
    <source>
        <dbReference type="PROSITE" id="PS50090"/>
    </source>
</evidence>
<dbReference type="SMART" id="SM00717">
    <property type="entry name" value="SANT"/>
    <property type="match status" value="3"/>
</dbReference>
<feature type="compositionally biased region" description="Low complexity" evidence="3">
    <location>
        <begin position="367"/>
        <end position="381"/>
    </location>
</feature>
<feature type="domain" description="HTH myb-type" evidence="5">
    <location>
        <begin position="250"/>
        <end position="304"/>
    </location>
</feature>
<evidence type="ECO:0000256" key="3">
    <source>
        <dbReference type="SAM" id="MobiDB-lite"/>
    </source>
</evidence>
<dbReference type="InterPro" id="IPR001005">
    <property type="entry name" value="SANT/Myb"/>
</dbReference>
<dbReference type="EMBL" id="BRXY01000108">
    <property type="protein sequence ID" value="GMH66396.1"/>
    <property type="molecule type" value="Genomic_DNA"/>
</dbReference>
<evidence type="ECO:0000256" key="2">
    <source>
        <dbReference type="ARBA" id="ARBA00023125"/>
    </source>
</evidence>
<dbReference type="InterPro" id="IPR017930">
    <property type="entry name" value="Myb_dom"/>
</dbReference>
<dbReference type="Gene3D" id="1.10.10.60">
    <property type="entry name" value="Homeodomain-like"/>
    <property type="match status" value="3"/>
</dbReference>
<reference evidence="7" key="1">
    <citation type="journal article" date="2023" name="Commun. Biol.">
        <title>Genome analysis of Parmales, the sister group of diatoms, reveals the evolutionary specialization of diatoms from phago-mixotrophs to photoautotrophs.</title>
        <authorList>
            <person name="Ban H."/>
            <person name="Sato S."/>
            <person name="Yoshikawa S."/>
            <person name="Yamada K."/>
            <person name="Nakamura Y."/>
            <person name="Ichinomiya M."/>
            <person name="Sato N."/>
            <person name="Blanc-Mathieu R."/>
            <person name="Endo H."/>
            <person name="Kuwata A."/>
            <person name="Ogata H."/>
        </authorList>
    </citation>
    <scope>NUCLEOTIDE SEQUENCE [LARGE SCALE GENOMIC DNA]</scope>
    <source>
        <strain evidence="7">NIES 3701</strain>
    </source>
</reference>
<name>A0A9W7A5Q2_9STRA</name>
<comment type="caution">
    <text evidence="6">The sequence shown here is derived from an EMBL/GenBank/DDBJ whole genome shotgun (WGS) entry which is preliminary data.</text>
</comment>
<gene>
    <name evidence="6" type="ORF">TrST_g2995</name>
</gene>
<feature type="domain" description="HTH myb-type" evidence="5">
    <location>
        <begin position="140"/>
        <end position="194"/>
    </location>
</feature>
<dbReference type="SUPFAM" id="SSF46689">
    <property type="entry name" value="Homeodomain-like"/>
    <property type="match status" value="3"/>
</dbReference>
<dbReference type="PANTHER" id="PTHR45614">
    <property type="entry name" value="MYB PROTEIN-RELATED"/>
    <property type="match status" value="1"/>
</dbReference>
<evidence type="ECO:0000259" key="5">
    <source>
        <dbReference type="PROSITE" id="PS51294"/>
    </source>
</evidence>
<keyword evidence="7" id="KW-1185">Reference proteome</keyword>
<feature type="compositionally biased region" description="Polar residues" evidence="3">
    <location>
        <begin position="548"/>
        <end position="560"/>
    </location>
</feature>
<dbReference type="GO" id="GO:0000978">
    <property type="term" value="F:RNA polymerase II cis-regulatory region sequence-specific DNA binding"/>
    <property type="evidence" value="ECO:0007669"/>
    <property type="project" value="TreeGrafter"/>
</dbReference>
<dbReference type="PROSITE" id="PS51294">
    <property type="entry name" value="HTH_MYB"/>
    <property type="match status" value="3"/>
</dbReference>
<dbReference type="FunFam" id="1.10.10.60:FF:000010">
    <property type="entry name" value="Transcriptional activator Myb isoform A"/>
    <property type="match status" value="1"/>
</dbReference>
<feature type="domain" description="Myb-like" evidence="4">
    <location>
        <begin position="145"/>
        <end position="194"/>
    </location>
</feature>
<feature type="domain" description="Myb-like" evidence="4">
    <location>
        <begin position="195"/>
        <end position="249"/>
    </location>
</feature>
<feature type="compositionally biased region" description="Low complexity" evidence="3">
    <location>
        <begin position="536"/>
        <end position="547"/>
    </location>
</feature>
<keyword evidence="2" id="KW-0238">DNA-binding</keyword>
<feature type="compositionally biased region" description="Polar residues" evidence="3">
    <location>
        <begin position="423"/>
        <end position="433"/>
    </location>
</feature>
<protein>
    <submittedName>
        <fullName evidence="6">Uncharacterized protein</fullName>
    </submittedName>
</protein>
<dbReference type="Pfam" id="PF13921">
    <property type="entry name" value="Myb_DNA-bind_6"/>
    <property type="match status" value="1"/>
</dbReference>
<dbReference type="InterPro" id="IPR009057">
    <property type="entry name" value="Homeodomain-like_sf"/>
</dbReference>
<dbReference type="PROSITE" id="PS50090">
    <property type="entry name" value="MYB_LIKE"/>
    <property type="match status" value="3"/>
</dbReference>
<keyword evidence="1" id="KW-0677">Repeat</keyword>
<feature type="domain" description="HTH myb-type" evidence="5">
    <location>
        <begin position="195"/>
        <end position="249"/>
    </location>
</feature>
<feature type="region of interest" description="Disordered" evidence="3">
    <location>
        <begin position="525"/>
        <end position="560"/>
    </location>
</feature>